<dbReference type="InterPro" id="IPR004827">
    <property type="entry name" value="bZIP"/>
</dbReference>
<keyword evidence="6" id="KW-0175">Coiled coil</keyword>
<evidence type="ECO:0000256" key="6">
    <source>
        <dbReference type="SAM" id="Coils"/>
    </source>
</evidence>
<dbReference type="PROSITE" id="PS50217">
    <property type="entry name" value="BZIP"/>
    <property type="match status" value="1"/>
</dbReference>
<sequence length="473" mass="51638">MLFSEIRRCRGEMEWAMKISDDAWASSLAAPTPDAGDDHQGPRFAMNQSPLEWQLENVVAAPTSPTIPKSISCAPPSDPCDGAVEDGELMEIEAPVSVDAQPSNPFAGVDPQEYASLLKRKLDLYCAAVAMSRVGKERATEEAANKGDSGGGSNRRRRWWRRRKLRTKIVAATEEAADEDNLSSSPALDSSQYGSQTPTSGSGFDVLCMADSGSAGLPSFTEMKNSTASRKPVASGSSRHLSDDDELEEEADTTKNADAVHMKRVKRMLSNRESARRSRRRKQEHLNELEAQVSQLRVENSSLLKRLTNMNQKYNEAAADNRLLKADVETLRARVKMAEDTLGRVSGKCPPFYRALSPISTINMPCTGNSSSDATSDTAVVIQDDSTHFSQALAHNKKSNTCVLELASAPLIEDVTHGTAARGKRNRAASMKRVASLENLQNRICSRRSPCTPVQVDAAAWDPEPTLDNKNQE</sequence>
<feature type="region of interest" description="Disordered" evidence="7">
    <location>
        <begin position="219"/>
        <end position="259"/>
    </location>
</feature>
<evidence type="ECO:0000256" key="1">
    <source>
        <dbReference type="ARBA" id="ARBA00004123"/>
    </source>
</evidence>
<dbReference type="InterPro" id="IPR045314">
    <property type="entry name" value="bZIP_plant_GBF1"/>
</dbReference>
<accession>A0A9E7GMP6</accession>
<keyword evidence="4" id="KW-0804">Transcription</keyword>
<dbReference type="PANTHER" id="PTHR46408">
    <property type="entry name" value="BASIC LEUCINE ZIPPER 63"/>
    <property type="match status" value="1"/>
</dbReference>
<dbReference type="GO" id="GO:0003700">
    <property type="term" value="F:DNA-binding transcription factor activity"/>
    <property type="evidence" value="ECO:0007669"/>
    <property type="project" value="InterPro"/>
</dbReference>
<name>A0A9E7GMP6_9LILI</name>
<feature type="compositionally biased region" description="Basic and acidic residues" evidence="7">
    <location>
        <begin position="136"/>
        <end position="145"/>
    </location>
</feature>
<dbReference type="SMART" id="SM00338">
    <property type="entry name" value="BRLZ"/>
    <property type="match status" value="1"/>
</dbReference>
<dbReference type="Proteomes" id="UP001055439">
    <property type="component" value="Chromosome 7"/>
</dbReference>
<evidence type="ECO:0000256" key="3">
    <source>
        <dbReference type="ARBA" id="ARBA00023125"/>
    </source>
</evidence>
<evidence type="ECO:0000256" key="5">
    <source>
        <dbReference type="ARBA" id="ARBA00023242"/>
    </source>
</evidence>
<dbReference type="FunFam" id="1.20.5.170:FF:000020">
    <property type="entry name" value="BZIP transcription factor"/>
    <property type="match status" value="1"/>
</dbReference>
<dbReference type="OrthoDB" id="664875at2759"/>
<evidence type="ECO:0000313" key="10">
    <source>
        <dbReference type="Proteomes" id="UP001055439"/>
    </source>
</evidence>
<proteinExistence type="predicted"/>
<evidence type="ECO:0000259" key="8">
    <source>
        <dbReference type="PROSITE" id="PS50217"/>
    </source>
</evidence>
<dbReference type="PROSITE" id="PS00036">
    <property type="entry name" value="BZIP_BASIC"/>
    <property type="match status" value="1"/>
</dbReference>
<comment type="subcellular location">
    <subcellularLocation>
        <location evidence="1">Nucleus</location>
    </subcellularLocation>
</comment>
<dbReference type="Pfam" id="PF12498">
    <property type="entry name" value="bZIP_C"/>
    <property type="match status" value="1"/>
</dbReference>
<dbReference type="EMBL" id="CP097509">
    <property type="protein sequence ID" value="URE17580.1"/>
    <property type="molecule type" value="Genomic_DNA"/>
</dbReference>
<gene>
    <name evidence="9" type="ORF">MUK42_10361</name>
</gene>
<keyword evidence="2" id="KW-0805">Transcription regulation</keyword>
<dbReference type="GO" id="GO:0005634">
    <property type="term" value="C:nucleus"/>
    <property type="evidence" value="ECO:0007669"/>
    <property type="project" value="UniProtKB-SubCell"/>
</dbReference>
<feature type="region of interest" description="Disordered" evidence="7">
    <location>
        <begin position="136"/>
        <end position="156"/>
    </location>
</feature>
<dbReference type="CDD" id="cd14702">
    <property type="entry name" value="bZIP_plant_GBF1"/>
    <property type="match status" value="1"/>
</dbReference>
<evidence type="ECO:0000313" key="9">
    <source>
        <dbReference type="EMBL" id="URE17580.1"/>
    </source>
</evidence>
<dbReference type="InterPro" id="IPR046347">
    <property type="entry name" value="bZIP_sf"/>
</dbReference>
<evidence type="ECO:0000256" key="2">
    <source>
        <dbReference type="ARBA" id="ARBA00023015"/>
    </source>
</evidence>
<feature type="coiled-coil region" evidence="6">
    <location>
        <begin position="272"/>
        <end position="341"/>
    </location>
</feature>
<dbReference type="PANTHER" id="PTHR46408:SF10">
    <property type="entry name" value="BASIC LEUCINE ZIPPER 63"/>
    <property type="match status" value="1"/>
</dbReference>
<protein>
    <submittedName>
        <fullName evidence="9">Opaque-2 heterodimerizing protein</fullName>
    </submittedName>
</protein>
<keyword evidence="3" id="KW-0238">DNA-binding</keyword>
<dbReference type="InterPro" id="IPR020983">
    <property type="entry name" value="Basic_leucine-zipper_C"/>
</dbReference>
<evidence type="ECO:0000256" key="7">
    <source>
        <dbReference type="SAM" id="MobiDB-lite"/>
    </source>
</evidence>
<organism evidence="9 10">
    <name type="scientific">Musa troglodytarum</name>
    <name type="common">fe'i banana</name>
    <dbReference type="NCBI Taxonomy" id="320322"/>
    <lineage>
        <taxon>Eukaryota</taxon>
        <taxon>Viridiplantae</taxon>
        <taxon>Streptophyta</taxon>
        <taxon>Embryophyta</taxon>
        <taxon>Tracheophyta</taxon>
        <taxon>Spermatophyta</taxon>
        <taxon>Magnoliopsida</taxon>
        <taxon>Liliopsida</taxon>
        <taxon>Zingiberales</taxon>
        <taxon>Musaceae</taxon>
        <taxon>Musa</taxon>
    </lineage>
</organism>
<dbReference type="AlphaFoldDB" id="A0A9E7GMP6"/>
<dbReference type="SUPFAM" id="SSF57959">
    <property type="entry name" value="Leucine zipper domain"/>
    <property type="match status" value="1"/>
</dbReference>
<feature type="domain" description="BZIP" evidence="8">
    <location>
        <begin position="261"/>
        <end position="316"/>
    </location>
</feature>
<dbReference type="GO" id="GO:0003677">
    <property type="term" value="F:DNA binding"/>
    <property type="evidence" value="ECO:0007669"/>
    <property type="project" value="UniProtKB-KW"/>
</dbReference>
<reference evidence="9" key="1">
    <citation type="submission" date="2022-05" db="EMBL/GenBank/DDBJ databases">
        <title>The Musa troglodytarum L. genome provides insights into the mechanism of non-climacteric behaviour and enrichment of carotenoids.</title>
        <authorList>
            <person name="Wang J."/>
        </authorList>
    </citation>
    <scope>NUCLEOTIDE SEQUENCE</scope>
    <source>
        <tissue evidence="9">Leaf</tissue>
    </source>
</reference>
<evidence type="ECO:0000256" key="4">
    <source>
        <dbReference type="ARBA" id="ARBA00023163"/>
    </source>
</evidence>
<keyword evidence="5" id="KW-0539">Nucleus</keyword>
<feature type="compositionally biased region" description="Polar residues" evidence="7">
    <location>
        <begin position="182"/>
        <end position="199"/>
    </location>
</feature>
<keyword evidence="10" id="KW-1185">Reference proteome</keyword>
<feature type="compositionally biased region" description="Polar residues" evidence="7">
    <location>
        <begin position="222"/>
        <end position="239"/>
    </location>
</feature>
<feature type="region of interest" description="Disordered" evidence="7">
    <location>
        <begin position="175"/>
        <end position="199"/>
    </location>
</feature>
<dbReference type="Gene3D" id="1.20.5.170">
    <property type="match status" value="1"/>
</dbReference>
<dbReference type="Pfam" id="PF00170">
    <property type="entry name" value="bZIP_1"/>
    <property type="match status" value="1"/>
</dbReference>